<dbReference type="SUPFAM" id="SSF53067">
    <property type="entry name" value="Actin-like ATPase domain"/>
    <property type="match status" value="1"/>
</dbReference>
<dbReference type="STRING" id="1123402.SAMN02583745_01076"/>
<keyword evidence="4" id="KW-1185">Reference proteome</keyword>
<evidence type="ECO:0000313" key="4">
    <source>
        <dbReference type="Proteomes" id="UP000242642"/>
    </source>
</evidence>
<keyword evidence="1" id="KW-0812">Transmembrane</keyword>
<dbReference type="GO" id="GO:0015628">
    <property type="term" value="P:protein secretion by the type II secretion system"/>
    <property type="evidence" value="ECO:0007669"/>
    <property type="project" value="InterPro"/>
</dbReference>
<evidence type="ECO:0000256" key="1">
    <source>
        <dbReference type="SAM" id="Phobius"/>
    </source>
</evidence>
<dbReference type="EMBL" id="FOHV01000006">
    <property type="protein sequence ID" value="SES98198.1"/>
    <property type="molecule type" value="Genomic_DNA"/>
</dbReference>
<feature type="domain" description="GspL cytoplasmic actin-ATPase-like" evidence="2">
    <location>
        <begin position="47"/>
        <end position="210"/>
    </location>
</feature>
<sequence length="471" mass="54385">MIKLKSTFNKRENKHSFKHNQTLIVYELPYLLNEFMIENEQENLPKYQYWLCDAQKVIMHTGLLTHLNELTQLGMNLQNIDVYCIIANHHVYIHTLTIPGKLTPALIESLKFQVEHDLASEVNHLRTILLNKNANDVTFALIDEARLEHTLSTFSNLNIKLLGVFIDAMVLPISQDQISVFIDSQTQSTLWRFSQFDYSMLPVSTLNHVLPEKLQALSDNHAGGLNTDEEFTDTLQVYYAAPTAMGYLEEQVLPLLSTFKLKQIHPPKLITIPGLFFDWLSNQNPKQLRHHNLLPLIYQRGQKKRGSIFASPFWGLGGAVICLGLIYLVMALAIRNQQLDMKTQSVIRMHNQVFNQKFKTLGEVSQDLKQRQKTLEFGEAPKQSLFDWYQYLPAIFDEGLTNSGHMVVTQMHFFREKNELRIGIEVDSHQRLNQIKMKAAQYFTLIESQATERNSKIETTLILKSIEVNEE</sequence>
<reference evidence="4" key="1">
    <citation type="submission" date="2016-10" db="EMBL/GenBank/DDBJ databases">
        <authorList>
            <person name="Varghese N."/>
            <person name="Submissions S."/>
        </authorList>
    </citation>
    <scope>NUCLEOTIDE SEQUENCE [LARGE SCALE GENOMIC DNA]</scope>
    <source>
        <strain evidence="4">DSM 18579</strain>
    </source>
</reference>
<dbReference type="AlphaFoldDB" id="A0A1I0AW34"/>
<dbReference type="Pfam" id="PF05134">
    <property type="entry name" value="T2SSL"/>
    <property type="match status" value="1"/>
</dbReference>
<evidence type="ECO:0000313" key="3">
    <source>
        <dbReference type="EMBL" id="SES98198.1"/>
    </source>
</evidence>
<dbReference type="GO" id="GO:0015627">
    <property type="term" value="C:type II protein secretion system complex"/>
    <property type="evidence" value="ECO:0007669"/>
    <property type="project" value="InterPro"/>
</dbReference>
<protein>
    <submittedName>
        <fullName evidence="3">Type II secretion system (T2SS), protein L</fullName>
    </submittedName>
</protein>
<dbReference type="InterPro" id="IPR043129">
    <property type="entry name" value="ATPase_NBD"/>
</dbReference>
<dbReference type="GO" id="GO:0009276">
    <property type="term" value="C:Gram-negative-bacterium-type cell wall"/>
    <property type="evidence" value="ECO:0007669"/>
    <property type="project" value="InterPro"/>
</dbReference>
<dbReference type="Proteomes" id="UP000242642">
    <property type="component" value="Unassembled WGS sequence"/>
</dbReference>
<dbReference type="Gene3D" id="3.30.420.380">
    <property type="match status" value="1"/>
</dbReference>
<dbReference type="Gene3D" id="3.30.1360.100">
    <property type="entry name" value="General secretion pathway protein M, EpsM"/>
    <property type="match status" value="1"/>
</dbReference>
<name>A0A1I0AW34_9GAMM</name>
<accession>A0A1I0AW34</accession>
<dbReference type="RefSeq" id="WP_093318397.1">
    <property type="nucleotide sequence ID" value="NZ_FOHV01000006.1"/>
</dbReference>
<dbReference type="NCBIfam" id="TIGR01709">
    <property type="entry name" value="typeII_sec_gspL"/>
    <property type="match status" value="1"/>
</dbReference>
<gene>
    <name evidence="3" type="ORF">SAMN02583745_01076</name>
</gene>
<evidence type="ECO:0000259" key="2">
    <source>
        <dbReference type="Pfam" id="PF05134"/>
    </source>
</evidence>
<keyword evidence="1" id="KW-1133">Transmembrane helix</keyword>
<dbReference type="InterPro" id="IPR007812">
    <property type="entry name" value="T2SS_protein-GspL"/>
</dbReference>
<keyword evidence="1" id="KW-0472">Membrane</keyword>
<feature type="transmembrane region" description="Helical" evidence="1">
    <location>
        <begin position="313"/>
        <end position="334"/>
    </location>
</feature>
<dbReference type="InterPro" id="IPR024230">
    <property type="entry name" value="GspL_cyto_dom"/>
</dbReference>
<organism evidence="3 4">
    <name type="scientific">Thorsellia anophelis DSM 18579</name>
    <dbReference type="NCBI Taxonomy" id="1123402"/>
    <lineage>
        <taxon>Bacteria</taxon>
        <taxon>Pseudomonadati</taxon>
        <taxon>Pseudomonadota</taxon>
        <taxon>Gammaproteobacteria</taxon>
        <taxon>Enterobacterales</taxon>
        <taxon>Thorselliaceae</taxon>
        <taxon>Thorsellia</taxon>
    </lineage>
</organism>
<proteinExistence type="predicted"/>